<feature type="compositionally biased region" description="Basic and acidic residues" evidence="1">
    <location>
        <begin position="101"/>
        <end position="135"/>
    </location>
</feature>
<dbReference type="Proteomes" id="UP000439903">
    <property type="component" value="Unassembled WGS sequence"/>
</dbReference>
<proteinExistence type="predicted"/>
<dbReference type="EMBL" id="WTPW01002796">
    <property type="protein sequence ID" value="KAF0365675.1"/>
    <property type="molecule type" value="Genomic_DNA"/>
</dbReference>
<comment type="caution">
    <text evidence="2">The sequence shown here is derived from an EMBL/GenBank/DDBJ whole genome shotgun (WGS) entry which is preliminary data.</text>
</comment>
<evidence type="ECO:0000313" key="3">
    <source>
        <dbReference type="Proteomes" id="UP000439903"/>
    </source>
</evidence>
<dbReference type="AlphaFoldDB" id="A0A8H3WY98"/>
<sequence>MEPKEIKIKKIVTKIDHTNTMMELDKKEIKIEVEIEQESEMQGDRSRFDDVSTAKKKVNLKKEECQRRIGCPELMVISIALESELNDLRTKKIKSGKGKAKKDDKDVRAEKKKENKFKFDENSDEPRGRIEEGRTDNFLNSEVVMTKVGDECVDHANKLKDPENY</sequence>
<reference evidence="2 3" key="1">
    <citation type="journal article" date="2019" name="Environ. Microbiol.">
        <title>At the nexus of three kingdoms: the genome of the mycorrhizal fungus Gigaspora margarita provides insights into plant, endobacterial and fungal interactions.</title>
        <authorList>
            <person name="Venice F."/>
            <person name="Ghignone S."/>
            <person name="Salvioli di Fossalunga A."/>
            <person name="Amselem J."/>
            <person name="Novero M."/>
            <person name="Xianan X."/>
            <person name="Sedzielewska Toro K."/>
            <person name="Morin E."/>
            <person name="Lipzen A."/>
            <person name="Grigoriev I.V."/>
            <person name="Henrissat B."/>
            <person name="Martin F.M."/>
            <person name="Bonfante P."/>
        </authorList>
    </citation>
    <scope>NUCLEOTIDE SEQUENCE [LARGE SCALE GENOMIC DNA]</scope>
    <source>
        <strain evidence="2 3">BEG34</strain>
    </source>
</reference>
<accession>A0A8H3WY98</accession>
<feature type="region of interest" description="Disordered" evidence="1">
    <location>
        <begin position="90"/>
        <end position="135"/>
    </location>
</feature>
<evidence type="ECO:0000313" key="2">
    <source>
        <dbReference type="EMBL" id="KAF0365675.1"/>
    </source>
</evidence>
<organism evidence="2 3">
    <name type="scientific">Gigaspora margarita</name>
    <dbReference type="NCBI Taxonomy" id="4874"/>
    <lineage>
        <taxon>Eukaryota</taxon>
        <taxon>Fungi</taxon>
        <taxon>Fungi incertae sedis</taxon>
        <taxon>Mucoromycota</taxon>
        <taxon>Glomeromycotina</taxon>
        <taxon>Glomeromycetes</taxon>
        <taxon>Diversisporales</taxon>
        <taxon>Gigasporaceae</taxon>
        <taxon>Gigaspora</taxon>
    </lineage>
</organism>
<evidence type="ECO:0000256" key="1">
    <source>
        <dbReference type="SAM" id="MobiDB-lite"/>
    </source>
</evidence>
<feature type="compositionally biased region" description="Basic residues" evidence="1">
    <location>
        <begin position="91"/>
        <end position="100"/>
    </location>
</feature>
<keyword evidence="3" id="KW-1185">Reference proteome</keyword>
<protein>
    <submittedName>
        <fullName evidence="2">Uncharacterized protein</fullName>
    </submittedName>
</protein>
<gene>
    <name evidence="2" type="ORF">F8M41_013722</name>
</gene>
<name>A0A8H3WY98_GIGMA</name>